<dbReference type="Pfam" id="PF06014">
    <property type="entry name" value="YqgQ-like"/>
    <property type="match status" value="1"/>
</dbReference>
<sequence length="68" mass="7831">MQGPMTFIEVKDFLRRFGVVIYTGDALGDCLLMEEELKELYEAGLADDDMYRNALMGIRRRVSELNNP</sequence>
<evidence type="ECO:0000313" key="1">
    <source>
        <dbReference type="EMBL" id="MBP1933948.1"/>
    </source>
</evidence>
<dbReference type="RefSeq" id="WP_209811960.1">
    <property type="nucleotide sequence ID" value="NZ_JAGGKT010000014.1"/>
</dbReference>
<accession>A0ABS4GUJ8</accession>
<name>A0ABS4GUJ8_9BACL</name>
<protein>
    <submittedName>
        <fullName evidence="1">Uncharacterized protein YqgQ</fullName>
    </submittedName>
</protein>
<dbReference type="EMBL" id="JAGGKT010000014">
    <property type="protein sequence ID" value="MBP1933948.1"/>
    <property type="molecule type" value="Genomic_DNA"/>
</dbReference>
<gene>
    <name evidence="1" type="ORF">J2Z37_003965</name>
</gene>
<dbReference type="InterPro" id="IPR023164">
    <property type="entry name" value="YqgQ-like_sf"/>
</dbReference>
<reference evidence="1 2" key="1">
    <citation type="submission" date="2021-03" db="EMBL/GenBank/DDBJ databases">
        <title>Genomic Encyclopedia of Type Strains, Phase IV (KMG-IV): sequencing the most valuable type-strain genomes for metagenomic binning, comparative biology and taxonomic classification.</title>
        <authorList>
            <person name="Goeker M."/>
        </authorList>
    </citation>
    <scope>NUCLEOTIDE SEQUENCE [LARGE SCALE GENOMIC DNA]</scope>
    <source>
        <strain evidence="1 2">DSM 24738</strain>
    </source>
</reference>
<dbReference type="Gene3D" id="1.10.287.760">
    <property type="entry name" value="YqgQ-like"/>
    <property type="match status" value="1"/>
</dbReference>
<dbReference type="SUPFAM" id="SSF158379">
    <property type="entry name" value="YqgQ-like"/>
    <property type="match status" value="1"/>
</dbReference>
<dbReference type="InterPro" id="IPR009256">
    <property type="entry name" value="YqgQ-like"/>
</dbReference>
<evidence type="ECO:0000313" key="2">
    <source>
        <dbReference type="Proteomes" id="UP001519343"/>
    </source>
</evidence>
<proteinExistence type="predicted"/>
<organism evidence="1 2">
    <name type="scientific">Ammoniphilus resinae</name>
    <dbReference type="NCBI Taxonomy" id="861532"/>
    <lineage>
        <taxon>Bacteria</taxon>
        <taxon>Bacillati</taxon>
        <taxon>Bacillota</taxon>
        <taxon>Bacilli</taxon>
        <taxon>Bacillales</taxon>
        <taxon>Paenibacillaceae</taxon>
        <taxon>Aneurinibacillus group</taxon>
        <taxon>Ammoniphilus</taxon>
    </lineage>
</organism>
<comment type="caution">
    <text evidence="1">The sequence shown here is derived from an EMBL/GenBank/DDBJ whole genome shotgun (WGS) entry which is preliminary data.</text>
</comment>
<dbReference type="Proteomes" id="UP001519343">
    <property type="component" value="Unassembled WGS sequence"/>
</dbReference>
<keyword evidence="2" id="KW-1185">Reference proteome</keyword>